<dbReference type="AlphaFoldDB" id="A0AAV0BS63"/>
<name>A0AAV0BS63_PHAPC</name>
<proteinExistence type="predicted"/>
<keyword evidence="3" id="KW-1185">Reference proteome</keyword>
<comment type="caution">
    <text evidence="2">The sequence shown here is derived from an EMBL/GenBank/DDBJ whole genome shotgun (WGS) entry which is preliminary data.</text>
</comment>
<feature type="compositionally biased region" description="Polar residues" evidence="1">
    <location>
        <begin position="123"/>
        <end position="140"/>
    </location>
</feature>
<evidence type="ECO:0000313" key="3">
    <source>
        <dbReference type="Proteomes" id="UP001153365"/>
    </source>
</evidence>
<feature type="region of interest" description="Disordered" evidence="1">
    <location>
        <begin position="123"/>
        <end position="146"/>
    </location>
</feature>
<sequence>MGEERDGTLHEVPTNHLDAIKHEGPEPALGKQVLVSRRTKFELARSEQFLGVSRLEGQQWVEIAGMVEVIPVGPRQWTGRAGFERYNLHESRKDVAYHENWPVPSPAESLNLRLTLTQSQSHQLSTTGLTNYNNDPQPGTSKREDEDEALLRLEDLLDNARYRFLINQDISEDNYDTISHMITNPLTIVMAGLTILLDMQKPTNGYPRLCPEYQNPYDIHPSRTTPQSSYMQEHKRSNDYHRNFLVAQNEYQFLKTTISPCSYSIKGKELQLKGKERQYQNFEEDKTLNPEVPTATLRRSGLKYEVLMKKNPLKDFDTIGKLKHWAWSQGFALTVKSSKPNRNVYLKCS</sequence>
<accession>A0AAV0BS63</accession>
<evidence type="ECO:0000256" key="1">
    <source>
        <dbReference type="SAM" id="MobiDB-lite"/>
    </source>
</evidence>
<reference evidence="2" key="1">
    <citation type="submission" date="2022-06" db="EMBL/GenBank/DDBJ databases">
        <authorList>
            <consortium name="SYNGENTA / RWTH Aachen University"/>
        </authorList>
    </citation>
    <scope>NUCLEOTIDE SEQUENCE</scope>
</reference>
<organism evidence="2 3">
    <name type="scientific">Phakopsora pachyrhizi</name>
    <name type="common">Asian soybean rust disease fungus</name>
    <dbReference type="NCBI Taxonomy" id="170000"/>
    <lineage>
        <taxon>Eukaryota</taxon>
        <taxon>Fungi</taxon>
        <taxon>Dikarya</taxon>
        <taxon>Basidiomycota</taxon>
        <taxon>Pucciniomycotina</taxon>
        <taxon>Pucciniomycetes</taxon>
        <taxon>Pucciniales</taxon>
        <taxon>Phakopsoraceae</taxon>
        <taxon>Phakopsora</taxon>
    </lineage>
</organism>
<protein>
    <submittedName>
        <fullName evidence="2">Uncharacterized protein</fullName>
    </submittedName>
</protein>
<dbReference type="EMBL" id="CALTRL010006063">
    <property type="protein sequence ID" value="CAH7689302.1"/>
    <property type="molecule type" value="Genomic_DNA"/>
</dbReference>
<gene>
    <name evidence="2" type="ORF">PPACK8108_LOCUS24353</name>
</gene>
<dbReference type="Proteomes" id="UP001153365">
    <property type="component" value="Unassembled WGS sequence"/>
</dbReference>
<evidence type="ECO:0000313" key="2">
    <source>
        <dbReference type="EMBL" id="CAH7689302.1"/>
    </source>
</evidence>